<name>A0A453M255_AEGTS</name>
<reference evidence="6" key="2">
    <citation type="journal article" date="2017" name="Nat. Plants">
        <title>The Aegilops tauschii genome reveals multiple impacts of transposons.</title>
        <authorList>
            <person name="Zhao G."/>
            <person name="Zou C."/>
            <person name="Li K."/>
            <person name="Wang K."/>
            <person name="Li T."/>
            <person name="Gao L."/>
            <person name="Zhang X."/>
            <person name="Wang H."/>
            <person name="Yang Z."/>
            <person name="Liu X."/>
            <person name="Jiang W."/>
            <person name="Mao L."/>
            <person name="Kong X."/>
            <person name="Jiao Y."/>
            <person name="Jia J."/>
        </authorList>
    </citation>
    <scope>NUCLEOTIDE SEQUENCE [LARGE SCALE GENOMIC DNA]</scope>
    <source>
        <strain evidence="6">cv. AL8/78</strain>
    </source>
</reference>
<dbReference type="GO" id="GO:0080044">
    <property type="term" value="F:quercetin 7-O-glucosyltransferase activity"/>
    <property type="evidence" value="ECO:0007669"/>
    <property type="project" value="TreeGrafter"/>
</dbReference>
<dbReference type="EC" id="2.4.1.-" evidence="4"/>
<dbReference type="CDD" id="cd03784">
    <property type="entry name" value="GT1_Gtf-like"/>
    <property type="match status" value="1"/>
</dbReference>
<dbReference type="FunFam" id="3.40.50.2000:FF:000027">
    <property type="entry name" value="Glycosyltransferase"/>
    <property type="match status" value="1"/>
</dbReference>
<evidence type="ECO:0000256" key="4">
    <source>
        <dbReference type="RuleBase" id="RU362057"/>
    </source>
</evidence>
<evidence type="ECO:0000313" key="5">
    <source>
        <dbReference type="EnsemblPlants" id="AET5Gv21008300.1"/>
    </source>
</evidence>
<dbReference type="PANTHER" id="PTHR11926">
    <property type="entry name" value="GLUCOSYL/GLUCURONOSYL TRANSFERASES"/>
    <property type="match status" value="1"/>
</dbReference>
<proteinExistence type="inferred from homology"/>
<evidence type="ECO:0000256" key="1">
    <source>
        <dbReference type="ARBA" id="ARBA00009995"/>
    </source>
</evidence>
<dbReference type="AlphaFoldDB" id="A0A453M255"/>
<dbReference type="EnsemblPlants" id="AET5Gv21008300.1">
    <property type="protein sequence ID" value="AET5Gv21008300.1"/>
    <property type="gene ID" value="AET5Gv21008300"/>
</dbReference>
<dbReference type="InterPro" id="IPR002213">
    <property type="entry name" value="UDP_glucos_trans"/>
</dbReference>
<reference evidence="5" key="5">
    <citation type="journal article" date="2021" name="G3 (Bethesda)">
        <title>Aegilops tauschii genome assembly Aet v5.0 features greater sequence contiguity and improved annotation.</title>
        <authorList>
            <person name="Wang L."/>
            <person name="Zhu T."/>
            <person name="Rodriguez J.C."/>
            <person name="Deal K.R."/>
            <person name="Dubcovsky J."/>
            <person name="McGuire P.E."/>
            <person name="Lux T."/>
            <person name="Spannagl M."/>
            <person name="Mayer K.F.X."/>
            <person name="Baldrich P."/>
            <person name="Meyers B.C."/>
            <person name="Huo N."/>
            <person name="Gu Y.Q."/>
            <person name="Zhou H."/>
            <person name="Devos K.M."/>
            <person name="Bennetzen J.L."/>
            <person name="Unver T."/>
            <person name="Budak H."/>
            <person name="Gulick P.J."/>
            <person name="Galiba G."/>
            <person name="Kalapos B."/>
            <person name="Nelson D.R."/>
            <person name="Li P."/>
            <person name="You F.M."/>
            <person name="Luo M.C."/>
            <person name="Dvorak J."/>
        </authorList>
    </citation>
    <scope>NUCLEOTIDE SEQUENCE [LARGE SCALE GENOMIC DNA]</scope>
    <source>
        <strain evidence="5">cv. AL8/78</strain>
    </source>
</reference>
<dbReference type="PROSITE" id="PS00375">
    <property type="entry name" value="UDPGT"/>
    <property type="match status" value="1"/>
</dbReference>
<evidence type="ECO:0000256" key="3">
    <source>
        <dbReference type="RuleBase" id="RU003718"/>
    </source>
</evidence>
<reference evidence="6" key="1">
    <citation type="journal article" date="2014" name="Science">
        <title>Ancient hybridizations among the ancestral genomes of bread wheat.</title>
        <authorList>
            <consortium name="International Wheat Genome Sequencing Consortium,"/>
            <person name="Marcussen T."/>
            <person name="Sandve S.R."/>
            <person name="Heier L."/>
            <person name="Spannagl M."/>
            <person name="Pfeifer M."/>
            <person name="Jakobsen K.S."/>
            <person name="Wulff B.B."/>
            <person name="Steuernagel B."/>
            <person name="Mayer K.F."/>
            <person name="Olsen O.A."/>
        </authorList>
    </citation>
    <scope>NUCLEOTIDE SEQUENCE [LARGE SCALE GENOMIC DNA]</scope>
    <source>
        <strain evidence="6">cv. AL8/78</strain>
    </source>
</reference>
<dbReference type="FunFam" id="3.40.50.2000:FF:000055">
    <property type="entry name" value="Glycosyltransferase"/>
    <property type="match status" value="1"/>
</dbReference>
<dbReference type="Gene3D" id="3.40.50.2000">
    <property type="entry name" value="Glycogen Phosphorylase B"/>
    <property type="match status" value="2"/>
</dbReference>
<dbReference type="PANTHER" id="PTHR11926:SF1405">
    <property type="entry name" value="GLYCOSYLTRANSFERASE"/>
    <property type="match status" value="1"/>
</dbReference>
<dbReference type="InterPro" id="IPR035595">
    <property type="entry name" value="UDP_glycos_trans_CS"/>
</dbReference>
<dbReference type="SUPFAM" id="SSF53756">
    <property type="entry name" value="UDP-Glycosyltransferase/glycogen phosphorylase"/>
    <property type="match status" value="1"/>
</dbReference>
<organism evidence="5 6">
    <name type="scientific">Aegilops tauschii subsp. strangulata</name>
    <name type="common">Goatgrass</name>
    <dbReference type="NCBI Taxonomy" id="200361"/>
    <lineage>
        <taxon>Eukaryota</taxon>
        <taxon>Viridiplantae</taxon>
        <taxon>Streptophyta</taxon>
        <taxon>Embryophyta</taxon>
        <taxon>Tracheophyta</taxon>
        <taxon>Spermatophyta</taxon>
        <taxon>Magnoliopsida</taxon>
        <taxon>Liliopsida</taxon>
        <taxon>Poales</taxon>
        <taxon>Poaceae</taxon>
        <taxon>BOP clade</taxon>
        <taxon>Pooideae</taxon>
        <taxon>Triticodae</taxon>
        <taxon>Triticeae</taxon>
        <taxon>Triticinae</taxon>
        <taxon>Aegilops</taxon>
    </lineage>
</organism>
<reference evidence="5" key="3">
    <citation type="journal article" date="2017" name="Nature">
        <title>Genome sequence of the progenitor of the wheat D genome Aegilops tauschii.</title>
        <authorList>
            <person name="Luo M.C."/>
            <person name="Gu Y.Q."/>
            <person name="Puiu D."/>
            <person name="Wang H."/>
            <person name="Twardziok S.O."/>
            <person name="Deal K.R."/>
            <person name="Huo N."/>
            <person name="Zhu T."/>
            <person name="Wang L."/>
            <person name="Wang Y."/>
            <person name="McGuire P.E."/>
            <person name="Liu S."/>
            <person name="Long H."/>
            <person name="Ramasamy R.K."/>
            <person name="Rodriguez J.C."/>
            <person name="Van S.L."/>
            <person name="Yuan L."/>
            <person name="Wang Z."/>
            <person name="Xia Z."/>
            <person name="Xiao L."/>
            <person name="Anderson O.D."/>
            <person name="Ouyang S."/>
            <person name="Liang Y."/>
            <person name="Zimin A.V."/>
            <person name="Pertea G."/>
            <person name="Qi P."/>
            <person name="Bennetzen J.L."/>
            <person name="Dai X."/>
            <person name="Dawson M.W."/>
            <person name="Muller H.G."/>
            <person name="Kugler K."/>
            <person name="Rivarola-Duarte L."/>
            <person name="Spannagl M."/>
            <person name="Mayer K.F.X."/>
            <person name="Lu F.H."/>
            <person name="Bevan M.W."/>
            <person name="Leroy P."/>
            <person name="Li P."/>
            <person name="You F.M."/>
            <person name="Sun Q."/>
            <person name="Liu Z."/>
            <person name="Lyons E."/>
            <person name="Wicker T."/>
            <person name="Salzberg S.L."/>
            <person name="Devos K.M."/>
            <person name="Dvorak J."/>
        </authorList>
    </citation>
    <scope>NUCLEOTIDE SEQUENCE [LARGE SCALE GENOMIC DNA]</scope>
    <source>
        <strain evidence="5">cv. AL8/78</strain>
    </source>
</reference>
<protein>
    <recommendedName>
        <fullName evidence="4">Glycosyltransferase</fullName>
        <ecNumber evidence="4">2.4.1.-</ecNumber>
    </recommendedName>
</protein>
<keyword evidence="6" id="KW-1185">Reference proteome</keyword>
<keyword evidence="2 3" id="KW-0808">Transferase</keyword>
<dbReference type="GO" id="GO:0080043">
    <property type="term" value="F:quercetin 3-O-glucosyltransferase activity"/>
    <property type="evidence" value="ECO:0007669"/>
    <property type="project" value="TreeGrafter"/>
</dbReference>
<keyword evidence="3" id="KW-0328">Glycosyltransferase</keyword>
<dbReference type="STRING" id="200361.A0A453M255"/>
<dbReference type="Proteomes" id="UP000015105">
    <property type="component" value="Chromosome 5D"/>
</dbReference>
<sequence length="492" mass="54770">VPRIIMEAVEKPHVVCLPAPAQGHITPMLKLAKILHTRGFYVTFVNTEFNHRRLLRSRGPAALNGLPDLRFASMPDGLPPSDEDSTQEVGGLCYSIMTTFLPHFMKLLGKLSDPNSQVPPITCLVVDGVMSFGYDAAKDIGVPCAALWTSSACGFMGYRHYRQLIERGFVPFKDESQVTDKEHLDTVVHDVAGMCDGMRLRDFPNFIRTTDREDVLLNFIMYMSERLSLPDAVLLNTFDELEGPVLDAMRAILPPMYTVGPLHRYASLVVPAGTSIDDLGSNLWREQDGLLEWLDGQSARSVVYVNYGSITVMTNAELLEFAWGLANCGYPFIWNIRPDLVKGDTAVLPPEFLSAISGRSMLTTWCSQEKVIAHEAVGVFLTHSGWNSTLESICAGVPMLSWPFFAEQQTNCRYKCTEWGNGMEIGGEVKRAELAAMIREVMEGEKGREMRKRAAEWKEKAVRATLPGGHVEVSLDTVIRDVLLARLNKLPE</sequence>
<evidence type="ECO:0000313" key="6">
    <source>
        <dbReference type="Proteomes" id="UP000015105"/>
    </source>
</evidence>
<comment type="similarity">
    <text evidence="1 3">Belongs to the UDP-glycosyltransferase family.</text>
</comment>
<reference evidence="5" key="4">
    <citation type="submission" date="2019-03" db="UniProtKB">
        <authorList>
            <consortium name="EnsemblPlants"/>
        </authorList>
    </citation>
    <scope>IDENTIFICATION</scope>
</reference>
<dbReference type="Gramene" id="AET5Gv21008300.1">
    <property type="protein sequence ID" value="AET5Gv21008300.1"/>
    <property type="gene ID" value="AET5Gv21008300"/>
</dbReference>
<dbReference type="Pfam" id="PF00201">
    <property type="entry name" value="UDPGT"/>
    <property type="match status" value="1"/>
</dbReference>
<evidence type="ECO:0000256" key="2">
    <source>
        <dbReference type="ARBA" id="ARBA00022679"/>
    </source>
</evidence>
<accession>A0A453M255</accession>